<keyword evidence="1" id="KW-1133">Transmembrane helix</keyword>
<protein>
    <submittedName>
        <fullName evidence="2">Uncharacterized protein</fullName>
    </submittedName>
</protein>
<organism evidence="2 3">
    <name type="scientific">Ornithobacterium rhinotracheale (strain ATCC 51463 / DSM 15997 / CCUG 23171 / CIP 104009 / LMG 9086)</name>
    <dbReference type="NCBI Taxonomy" id="867902"/>
    <lineage>
        <taxon>Bacteria</taxon>
        <taxon>Pseudomonadati</taxon>
        <taxon>Bacteroidota</taxon>
        <taxon>Flavobacteriia</taxon>
        <taxon>Flavobacteriales</taxon>
        <taxon>Weeksellaceae</taxon>
        <taxon>Ornithobacterium</taxon>
    </lineage>
</organism>
<name>I4A1L0_ORNRL</name>
<dbReference type="EMBL" id="CP003283">
    <property type="protein sequence ID" value="AFL97844.1"/>
    <property type="molecule type" value="Genomic_DNA"/>
</dbReference>
<accession>I4A1L0</accession>
<reference evidence="2 3" key="1">
    <citation type="submission" date="2012-06" db="EMBL/GenBank/DDBJ databases">
        <title>The complete genome of Ornithobacterium rhinotracheale DSM 15997.</title>
        <authorList>
            <consortium name="US DOE Joint Genome Institute (JGI-PGF)"/>
            <person name="Lucas S."/>
            <person name="Copeland A."/>
            <person name="Lapidus A."/>
            <person name="Goodwin L."/>
            <person name="Pitluck S."/>
            <person name="Peters L."/>
            <person name="Mikhailova N."/>
            <person name="Teshima H."/>
            <person name="Kyrpides N."/>
            <person name="Mavromatis K."/>
            <person name="Pagani I."/>
            <person name="Ivanova N."/>
            <person name="Ovchinnikova G."/>
            <person name="Zeytun A."/>
            <person name="Detter J.C."/>
            <person name="Han C."/>
            <person name="Land M."/>
            <person name="Hauser L."/>
            <person name="Markowitz V."/>
            <person name="Cheng J.-F."/>
            <person name="Hugenholtz P."/>
            <person name="Woyke T."/>
            <person name="Wu D."/>
            <person name="Lang E."/>
            <person name="Kopitz M."/>
            <person name="Brambilla E."/>
            <person name="Klenk H.-P."/>
            <person name="Eisen J.A."/>
        </authorList>
    </citation>
    <scope>NUCLEOTIDE SEQUENCE [LARGE SCALE GENOMIC DNA]</scope>
    <source>
        <strain evidence="3">ATCC 51463 / DSM 15997 / CCUG 23171 / LMG 9086</strain>
    </source>
</reference>
<feature type="transmembrane region" description="Helical" evidence="1">
    <location>
        <begin position="47"/>
        <end position="65"/>
    </location>
</feature>
<dbReference type="Proteomes" id="UP000006051">
    <property type="component" value="Chromosome"/>
</dbReference>
<dbReference type="STRING" id="867902.Ornrh_1689"/>
<dbReference type="PROSITE" id="PS51257">
    <property type="entry name" value="PROKAR_LIPOPROTEIN"/>
    <property type="match status" value="1"/>
</dbReference>
<dbReference type="HOGENOM" id="CLU_2684293_0_0_10"/>
<proteinExistence type="predicted"/>
<evidence type="ECO:0000313" key="3">
    <source>
        <dbReference type="Proteomes" id="UP000006051"/>
    </source>
</evidence>
<dbReference type="AlphaFoldDB" id="I4A1L0"/>
<gene>
    <name evidence="2" type="ordered locus">Ornrh_1689</name>
</gene>
<evidence type="ECO:0000256" key="1">
    <source>
        <dbReference type="SAM" id="Phobius"/>
    </source>
</evidence>
<sequence>MKKSNWFQNSTFSQVVIFTIACIFCVALSLLSMTNFFTISPFVGGNLFMWFLIMGAVISTIKLIINYNRNKSTQ</sequence>
<dbReference type="KEGG" id="orh:Ornrh_1689"/>
<evidence type="ECO:0000313" key="2">
    <source>
        <dbReference type="EMBL" id="AFL97844.1"/>
    </source>
</evidence>
<feature type="transmembrane region" description="Helical" evidence="1">
    <location>
        <begin position="12"/>
        <end position="35"/>
    </location>
</feature>
<keyword evidence="3" id="KW-1185">Reference proteome</keyword>
<keyword evidence="1" id="KW-0472">Membrane</keyword>
<keyword evidence="1" id="KW-0812">Transmembrane</keyword>